<evidence type="ECO:0000256" key="5">
    <source>
        <dbReference type="ARBA" id="ARBA00035648"/>
    </source>
</evidence>
<comment type="caution">
    <text evidence="9">The sequence shown here is derived from an EMBL/GenBank/DDBJ whole genome shotgun (WGS) entry which is preliminary data.</text>
</comment>
<feature type="domain" description="Endoribonuclease YicC-like N-terminal" evidence="7">
    <location>
        <begin position="2"/>
        <end position="156"/>
    </location>
</feature>
<dbReference type="InterPro" id="IPR013551">
    <property type="entry name" value="YicC-like_C"/>
</dbReference>
<evidence type="ECO:0000256" key="6">
    <source>
        <dbReference type="SAM" id="Coils"/>
    </source>
</evidence>
<feature type="domain" description="Endoribonuclease YicC-like C-terminal" evidence="8">
    <location>
        <begin position="175"/>
        <end position="293"/>
    </location>
</feature>
<keyword evidence="6" id="KW-0175">Coiled coil</keyword>
<dbReference type="GO" id="GO:0004521">
    <property type="term" value="F:RNA endonuclease activity"/>
    <property type="evidence" value="ECO:0007669"/>
    <property type="project" value="InterPro"/>
</dbReference>
<comment type="similarity">
    <text evidence="5">Belongs to the YicC/YloC family.</text>
</comment>
<evidence type="ECO:0000256" key="1">
    <source>
        <dbReference type="ARBA" id="ARBA00001968"/>
    </source>
</evidence>
<proteinExistence type="inferred from homology"/>
<keyword evidence="4" id="KW-0378">Hydrolase</keyword>
<dbReference type="EMBL" id="JACNJH010000286">
    <property type="protein sequence ID" value="MBC8363297.1"/>
    <property type="molecule type" value="Genomic_DNA"/>
</dbReference>
<feature type="coiled-coil region" evidence="6">
    <location>
        <begin position="156"/>
        <end position="183"/>
    </location>
</feature>
<dbReference type="PANTHER" id="PTHR30636">
    <property type="entry name" value="UPF0701 PROTEIN YICC"/>
    <property type="match status" value="1"/>
</dbReference>
<accession>A0A8J6NW94</accession>
<dbReference type="GO" id="GO:0016787">
    <property type="term" value="F:hydrolase activity"/>
    <property type="evidence" value="ECO:0007669"/>
    <property type="project" value="UniProtKB-KW"/>
</dbReference>
<keyword evidence="2" id="KW-0540">Nuclease</keyword>
<evidence type="ECO:0000313" key="10">
    <source>
        <dbReference type="Proteomes" id="UP000603434"/>
    </source>
</evidence>
<dbReference type="NCBIfam" id="TIGR00255">
    <property type="entry name" value="YicC/YloC family endoribonuclease"/>
    <property type="match status" value="1"/>
</dbReference>
<evidence type="ECO:0000256" key="3">
    <source>
        <dbReference type="ARBA" id="ARBA00022759"/>
    </source>
</evidence>
<evidence type="ECO:0000256" key="2">
    <source>
        <dbReference type="ARBA" id="ARBA00022722"/>
    </source>
</evidence>
<dbReference type="InterPro" id="IPR013527">
    <property type="entry name" value="YicC-like_N"/>
</dbReference>
<evidence type="ECO:0000256" key="4">
    <source>
        <dbReference type="ARBA" id="ARBA00022801"/>
    </source>
</evidence>
<dbReference type="Pfam" id="PF08340">
    <property type="entry name" value="YicC-like_C"/>
    <property type="match status" value="1"/>
</dbReference>
<dbReference type="Proteomes" id="UP000603434">
    <property type="component" value="Unassembled WGS sequence"/>
</dbReference>
<dbReference type="AlphaFoldDB" id="A0A8J6NW94"/>
<comment type="cofactor">
    <cofactor evidence="1">
        <name>a divalent metal cation</name>
        <dbReference type="ChEBI" id="CHEBI:60240"/>
    </cofactor>
</comment>
<gene>
    <name evidence="9" type="ORF">H8E23_18100</name>
</gene>
<sequence>MVRSMTAFARAEKTAEKFRVSIEIRSYNSRHLDLAIRTPHGYPALEERIKSLVAEKVSRGRVEVKLQIIDESEEAHVFEINEVKARAYHEALVQLKDRLNIDTAISLELLTGVGGIVVPAEIERDMELYRPAVEDCLNQALDDLLEMRKREGDFIAKDIAGRLEFIENKIDQINQESAGLLDLCQQRLKERILVLTKGMVEIDPARIAQEAAFVADKSDISEEIVRTESHLGHFRAIMNSAEPAGRKLNFLLQELSREFNTMGSKTEKVTVSHMIVEVKSELEKIREQVQNVE</sequence>
<dbReference type="PANTHER" id="PTHR30636:SF3">
    <property type="entry name" value="UPF0701 PROTEIN YICC"/>
    <property type="match status" value="1"/>
</dbReference>
<reference evidence="9 10" key="1">
    <citation type="submission" date="2020-08" db="EMBL/GenBank/DDBJ databases">
        <title>Bridging the membrane lipid divide: bacteria of the FCB group superphylum have the potential to synthesize archaeal ether lipids.</title>
        <authorList>
            <person name="Villanueva L."/>
            <person name="Von Meijenfeldt F.A.B."/>
            <person name="Westbye A.B."/>
            <person name="Yadav S."/>
            <person name="Hopmans E.C."/>
            <person name="Dutilh B.E."/>
            <person name="Sinninghe Damste J.S."/>
        </authorList>
    </citation>
    <scope>NUCLEOTIDE SEQUENCE [LARGE SCALE GENOMIC DNA]</scope>
    <source>
        <strain evidence="9">NIOZ-UU30</strain>
    </source>
</reference>
<evidence type="ECO:0000259" key="7">
    <source>
        <dbReference type="Pfam" id="PF03755"/>
    </source>
</evidence>
<name>A0A8J6NW94_9BACT</name>
<evidence type="ECO:0000313" key="9">
    <source>
        <dbReference type="EMBL" id="MBC8363297.1"/>
    </source>
</evidence>
<keyword evidence="3" id="KW-0255">Endonuclease</keyword>
<dbReference type="InterPro" id="IPR005229">
    <property type="entry name" value="YicC/YloC-like"/>
</dbReference>
<protein>
    <submittedName>
        <fullName evidence="9">YicC family protein</fullName>
    </submittedName>
</protein>
<dbReference type="Pfam" id="PF03755">
    <property type="entry name" value="YicC-like_N"/>
    <property type="match status" value="1"/>
</dbReference>
<organism evidence="9 10">
    <name type="scientific">Candidatus Desulfatibia profunda</name>
    <dbReference type="NCBI Taxonomy" id="2841695"/>
    <lineage>
        <taxon>Bacteria</taxon>
        <taxon>Pseudomonadati</taxon>
        <taxon>Thermodesulfobacteriota</taxon>
        <taxon>Desulfobacteria</taxon>
        <taxon>Desulfobacterales</taxon>
        <taxon>Desulfobacterales incertae sedis</taxon>
        <taxon>Candidatus Desulfatibia</taxon>
    </lineage>
</organism>
<evidence type="ECO:0000259" key="8">
    <source>
        <dbReference type="Pfam" id="PF08340"/>
    </source>
</evidence>